<evidence type="ECO:0000313" key="2">
    <source>
        <dbReference type="Proteomes" id="UP000298030"/>
    </source>
</evidence>
<organism evidence="1 2">
    <name type="scientific">Coprinellus micaceus</name>
    <name type="common">Glistening ink-cap mushroom</name>
    <name type="synonym">Coprinus micaceus</name>
    <dbReference type="NCBI Taxonomy" id="71717"/>
    <lineage>
        <taxon>Eukaryota</taxon>
        <taxon>Fungi</taxon>
        <taxon>Dikarya</taxon>
        <taxon>Basidiomycota</taxon>
        <taxon>Agaricomycotina</taxon>
        <taxon>Agaricomycetes</taxon>
        <taxon>Agaricomycetidae</taxon>
        <taxon>Agaricales</taxon>
        <taxon>Agaricineae</taxon>
        <taxon>Psathyrellaceae</taxon>
        <taxon>Coprinellus</taxon>
    </lineage>
</organism>
<gene>
    <name evidence="1" type="ORF">FA13DRAFT_1735992</name>
</gene>
<dbReference type="AlphaFoldDB" id="A0A4Y7T1P8"/>
<accession>A0A4Y7T1P8</accession>
<keyword evidence="2" id="KW-1185">Reference proteome</keyword>
<evidence type="ECO:0000313" key="1">
    <source>
        <dbReference type="EMBL" id="TEB28097.1"/>
    </source>
</evidence>
<comment type="caution">
    <text evidence="1">The sequence shown here is derived from an EMBL/GenBank/DDBJ whole genome shotgun (WGS) entry which is preliminary data.</text>
</comment>
<dbReference type="EMBL" id="QPFP01000035">
    <property type="protein sequence ID" value="TEB28097.1"/>
    <property type="molecule type" value="Genomic_DNA"/>
</dbReference>
<name>A0A4Y7T1P8_COPMI</name>
<reference evidence="1 2" key="1">
    <citation type="journal article" date="2019" name="Nat. Ecol. Evol.">
        <title>Megaphylogeny resolves global patterns of mushroom evolution.</title>
        <authorList>
            <person name="Varga T."/>
            <person name="Krizsan K."/>
            <person name="Foldi C."/>
            <person name="Dima B."/>
            <person name="Sanchez-Garcia M."/>
            <person name="Sanchez-Ramirez S."/>
            <person name="Szollosi G.J."/>
            <person name="Szarkandi J.G."/>
            <person name="Papp V."/>
            <person name="Albert L."/>
            <person name="Andreopoulos W."/>
            <person name="Angelini C."/>
            <person name="Antonin V."/>
            <person name="Barry K.W."/>
            <person name="Bougher N.L."/>
            <person name="Buchanan P."/>
            <person name="Buyck B."/>
            <person name="Bense V."/>
            <person name="Catcheside P."/>
            <person name="Chovatia M."/>
            <person name="Cooper J."/>
            <person name="Damon W."/>
            <person name="Desjardin D."/>
            <person name="Finy P."/>
            <person name="Geml J."/>
            <person name="Haridas S."/>
            <person name="Hughes K."/>
            <person name="Justo A."/>
            <person name="Karasinski D."/>
            <person name="Kautmanova I."/>
            <person name="Kiss B."/>
            <person name="Kocsube S."/>
            <person name="Kotiranta H."/>
            <person name="LaButti K.M."/>
            <person name="Lechner B.E."/>
            <person name="Liimatainen K."/>
            <person name="Lipzen A."/>
            <person name="Lukacs Z."/>
            <person name="Mihaltcheva S."/>
            <person name="Morgado L.N."/>
            <person name="Niskanen T."/>
            <person name="Noordeloos M.E."/>
            <person name="Ohm R.A."/>
            <person name="Ortiz-Santana B."/>
            <person name="Ovrebo C."/>
            <person name="Racz N."/>
            <person name="Riley R."/>
            <person name="Savchenko A."/>
            <person name="Shiryaev A."/>
            <person name="Soop K."/>
            <person name="Spirin V."/>
            <person name="Szebenyi C."/>
            <person name="Tomsovsky M."/>
            <person name="Tulloss R.E."/>
            <person name="Uehling J."/>
            <person name="Grigoriev I.V."/>
            <person name="Vagvolgyi C."/>
            <person name="Papp T."/>
            <person name="Martin F.M."/>
            <person name="Miettinen O."/>
            <person name="Hibbett D.S."/>
            <person name="Nagy L.G."/>
        </authorList>
    </citation>
    <scope>NUCLEOTIDE SEQUENCE [LARGE SCALE GENOMIC DNA]</scope>
    <source>
        <strain evidence="1 2">FP101781</strain>
    </source>
</reference>
<dbReference type="Proteomes" id="UP000298030">
    <property type="component" value="Unassembled WGS sequence"/>
</dbReference>
<protein>
    <submittedName>
        <fullName evidence="1">Uncharacterized protein</fullName>
    </submittedName>
</protein>
<sequence>MLAESHIANNIEDPRLRAEFEEATIGMAVSEALKNTIGGAATGESLEFVAEWLSKDVATLVKKAIEMIAGALGGANLGLAQDAIDAQASTSEASVMPLIGR</sequence>
<proteinExistence type="predicted"/>